<evidence type="ECO:0000259" key="1">
    <source>
        <dbReference type="Pfam" id="PF00078"/>
    </source>
</evidence>
<accession>A0AAE0EFI8</accession>
<dbReference type="CDD" id="cd01650">
    <property type="entry name" value="RT_nLTR_like"/>
    <property type="match status" value="1"/>
</dbReference>
<evidence type="ECO:0000313" key="2">
    <source>
        <dbReference type="EMBL" id="KAK3224590.1"/>
    </source>
</evidence>
<dbReference type="InterPro" id="IPR000477">
    <property type="entry name" value="RT_dom"/>
</dbReference>
<comment type="caution">
    <text evidence="2">The sequence shown here is derived from an EMBL/GenBank/DDBJ whole genome shotgun (WGS) entry which is preliminary data.</text>
</comment>
<sequence length="196" mass="22764">MFKAGFNCDEVWVAVSDCDENKALGHDGMNLNLIRSNWEVIQEDFMKFIECFHDNSSTVKGLNSTFITIIPKCTKLESMKDFCPISLVGSIYKVLAKVLANQLKKVMNSIISDCQMVFVKDRRIVDNFIIAKEIVHKWQRDKEGGLLIKLDFEKAYDSVDHSFLDNMIRNMGFGEKWRKWMRDCISTPDHFSAYER</sequence>
<protein>
    <recommendedName>
        <fullName evidence="1">Reverse transcriptase domain-containing protein</fullName>
    </recommendedName>
</protein>
<gene>
    <name evidence="2" type="ORF">Dsin_004452</name>
</gene>
<keyword evidence="3" id="KW-1185">Reference proteome</keyword>
<dbReference type="EMBL" id="JANJYJ010000002">
    <property type="protein sequence ID" value="KAK3224590.1"/>
    <property type="molecule type" value="Genomic_DNA"/>
</dbReference>
<organism evidence="2 3">
    <name type="scientific">Dipteronia sinensis</name>
    <dbReference type="NCBI Taxonomy" id="43782"/>
    <lineage>
        <taxon>Eukaryota</taxon>
        <taxon>Viridiplantae</taxon>
        <taxon>Streptophyta</taxon>
        <taxon>Embryophyta</taxon>
        <taxon>Tracheophyta</taxon>
        <taxon>Spermatophyta</taxon>
        <taxon>Magnoliopsida</taxon>
        <taxon>eudicotyledons</taxon>
        <taxon>Gunneridae</taxon>
        <taxon>Pentapetalae</taxon>
        <taxon>rosids</taxon>
        <taxon>malvids</taxon>
        <taxon>Sapindales</taxon>
        <taxon>Sapindaceae</taxon>
        <taxon>Hippocastanoideae</taxon>
        <taxon>Acereae</taxon>
        <taxon>Dipteronia</taxon>
    </lineage>
</organism>
<dbReference type="InterPro" id="IPR052343">
    <property type="entry name" value="Retrotransposon-Effector_Assoc"/>
</dbReference>
<dbReference type="PANTHER" id="PTHR46890:SF48">
    <property type="entry name" value="RNA-DIRECTED DNA POLYMERASE"/>
    <property type="match status" value="1"/>
</dbReference>
<dbReference type="AlphaFoldDB" id="A0AAE0EFI8"/>
<reference evidence="2" key="1">
    <citation type="journal article" date="2023" name="Plant J.">
        <title>Genome sequences and population genomics provide insights into the demographic history, inbreeding, and mutation load of two 'living fossil' tree species of Dipteronia.</title>
        <authorList>
            <person name="Feng Y."/>
            <person name="Comes H.P."/>
            <person name="Chen J."/>
            <person name="Zhu S."/>
            <person name="Lu R."/>
            <person name="Zhang X."/>
            <person name="Li P."/>
            <person name="Qiu J."/>
            <person name="Olsen K.M."/>
            <person name="Qiu Y."/>
        </authorList>
    </citation>
    <scope>NUCLEOTIDE SEQUENCE</scope>
    <source>
        <strain evidence="2">NBL</strain>
    </source>
</reference>
<feature type="domain" description="Reverse transcriptase" evidence="1">
    <location>
        <begin position="74"/>
        <end position="185"/>
    </location>
</feature>
<proteinExistence type="predicted"/>
<dbReference type="PANTHER" id="PTHR46890">
    <property type="entry name" value="NON-LTR RETROLELEMENT REVERSE TRANSCRIPTASE-LIKE PROTEIN-RELATED"/>
    <property type="match status" value="1"/>
</dbReference>
<dbReference type="Proteomes" id="UP001281410">
    <property type="component" value="Unassembled WGS sequence"/>
</dbReference>
<dbReference type="Pfam" id="PF00078">
    <property type="entry name" value="RVT_1"/>
    <property type="match status" value="1"/>
</dbReference>
<evidence type="ECO:0000313" key="3">
    <source>
        <dbReference type="Proteomes" id="UP001281410"/>
    </source>
</evidence>
<name>A0AAE0EFI8_9ROSI</name>